<evidence type="ECO:0000256" key="1">
    <source>
        <dbReference type="ARBA" id="ARBA00004496"/>
    </source>
</evidence>
<name>A0A3L7JYI8_9BACI</name>
<comment type="caution">
    <text evidence="11">The sequence shown here is derived from an EMBL/GenBank/DDBJ whole genome shotgun (WGS) entry which is preliminary data.</text>
</comment>
<dbReference type="Pfam" id="PF00486">
    <property type="entry name" value="Trans_reg_C"/>
    <property type="match status" value="1"/>
</dbReference>
<dbReference type="GO" id="GO:0000976">
    <property type="term" value="F:transcription cis-regulatory region binding"/>
    <property type="evidence" value="ECO:0007669"/>
    <property type="project" value="TreeGrafter"/>
</dbReference>
<evidence type="ECO:0000256" key="5">
    <source>
        <dbReference type="ARBA" id="ARBA00023125"/>
    </source>
</evidence>
<dbReference type="InterPro" id="IPR039420">
    <property type="entry name" value="WalR-like"/>
</dbReference>
<proteinExistence type="predicted"/>
<dbReference type="PROSITE" id="PS51755">
    <property type="entry name" value="OMPR_PHOB"/>
    <property type="match status" value="1"/>
</dbReference>
<evidence type="ECO:0000256" key="2">
    <source>
        <dbReference type="ARBA" id="ARBA00022553"/>
    </source>
</evidence>
<feature type="domain" description="OmpR/PhoB-type" evidence="10">
    <location>
        <begin position="128"/>
        <end position="227"/>
    </location>
</feature>
<evidence type="ECO:0000313" key="12">
    <source>
        <dbReference type="Proteomes" id="UP000276770"/>
    </source>
</evidence>
<gene>
    <name evidence="11" type="ORF">D9X91_09955</name>
</gene>
<dbReference type="FunFam" id="1.10.10.10:FF:000018">
    <property type="entry name" value="DNA-binding response regulator ResD"/>
    <property type="match status" value="1"/>
</dbReference>
<feature type="modified residue" description="4-aspartylphosphate" evidence="7">
    <location>
        <position position="53"/>
    </location>
</feature>
<dbReference type="CDD" id="cd00383">
    <property type="entry name" value="trans_reg_C"/>
    <property type="match status" value="1"/>
</dbReference>
<sequence>MNKILVIEDEENIRGFILVNLKRFGYQVFEAESAEDGLKIYEQNEDISVILLDVMLPGMDGFQACQQIREKDQSVGIIMLTAKTQEMDKVHGLMNGADDYVIKPFSPNELVARVQSLMRRMRSATNSSLKNETHGVKVDLQKRIVKKDGVHIDLSPIEFSVLELLVTAQGSAISRNDLLDEVWGLNFAGDPKVVDVNIRRIRQKIEYDPSNPKMIETVWGFGYRWNDKGLDTNGN</sequence>
<evidence type="ECO:0000259" key="10">
    <source>
        <dbReference type="PROSITE" id="PS51755"/>
    </source>
</evidence>
<dbReference type="EMBL" id="RCVZ01000006">
    <property type="protein sequence ID" value="RLQ95355.1"/>
    <property type="molecule type" value="Genomic_DNA"/>
</dbReference>
<protein>
    <submittedName>
        <fullName evidence="11">DNA-binding response regulator</fullName>
    </submittedName>
</protein>
<keyword evidence="2 7" id="KW-0597">Phosphoprotein</keyword>
<evidence type="ECO:0000256" key="3">
    <source>
        <dbReference type="ARBA" id="ARBA00023012"/>
    </source>
</evidence>
<evidence type="ECO:0000256" key="7">
    <source>
        <dbReference type="PROSITE-ProRule" id="PRU00169"/>
    </source>
</evidence>
<dbReference type="PANTHER" id="PTHR48111">
    <property type="entry name" value="REGULATOR OF RPOS"/>
    <property type="match status" value="1"/>
</dbReference>
<evidence type="ECO:0000313" key="11">
    <source>
        <dbReference type="EMBL" id="RLQ95355.1"/>
    </source>
</evidence>
<dbReference type="SUPFAM" id="SSF52172">
    <property type="entry name" value="CheY-like"/>
    <property type="match status" value="1"/>
</dbReference>
<evidence type="ECO:0000256" key="8">
    <source>
        <dbReference type="PROSITE-ProRule" id="PRU01091"/>
    </source>
</evidence>
<dbReference type="FunFam" id="3.40.50.2300:FF:000001">
    <property type="entry name" value="DNA-binding response regulator PhoB"/>
    <property type="match status" value="1"/>
</dbReference>
<dbReference type="SMART" id="SM00448">
    <property type="entry name" value="REC"/>
    <property type="match status" value="1"/>
</dbReference>
<dbReference type="InterPro" id="IPR001867">
    <property type="entry name" value="OmpR/PhoB-type_DNA-bd"/>
</dbReference>
<evidence type="ECO:0000259" key="9">
    <source>
        <dbReference type="PROSITE" id="PS50110"/>
    </source>
</evidence>
<dbReference type="AlphaFoldDB" id="A0A3L7JYI8"/>
<dbReference type="GO" id="GO:0032993">
    <property type="term" value="C:protein-DNA complex"/>
    <property type="evidence" value="ECO:0007669"/>
    <property type="project" value="TreeGrafter"/>
</dbReference>
<dbReference type="GO" id="GO:0000156">
    <property type="term" value="F:phosphorelay response regulator activity"/>
    <property type="evidence" value="ECO:0007669"/>
    <property type="project" value="TreeGrafter"/>
</dbReference>
<dbReference type="InterPro" id="IPR036388">
    <property type="entry name" value="WH-like_DNA-bd_sf"/>
</dbReference>
<dbReference type="PANTHER" id="PTHR48111:SF54">
    <property type="entry name" value="STAGE 0 SPORULATION PROTEIN A HOMOLOG"/>
    <property type="match status" value="1"/>
</dbReference>
<dbReference type="Gene3D" id="1.10.10.10">
    <property type="entry name" value="Winged helix-like DNA-binding domain superfamily/Winged helix DNA-binding domain"/>
    <property type="match status" value="1"/>
</dbReference>
<dbReference type="SMART" id="SM00862">
    <property type="entry name" value="Trans_reg_C"/>
    <property type="match status" value="1"/>
</dbReference>
<feature type="DNA-binding region" description="OmpR/PhoB-type" evidence="8">
    <location>
        <begin position="128"/>
        <end position="227"/>
    </location>
</feature>
<feature type="domain" description="Response regulatory" evidence="9">
    <location>
        <begin position="3"/>
        <end position="118"/>
    </location>
</feature>
<dbReference type="RefSeq" id="WP_121680470.1">
    <property type="nucleotide sequence ID" value="NZ_RCVZ01000006.1"/>
</dbReference>
<organism evidence="11 12">
    <name type="scientific">Falsibacillus albus</name>
    <dbReference type="NCBI Taxonomy" id="2478915"/>
    <lineage>
        <taxon>Bacteria</taxon>
        <taxon>Bacillati</taxon>
        <taxon>Bacillota</taxon>
        <taxon>Bacilli</taxon>
        <taxon>Bacillales</taxon>
        <taxon>Bacillaceae</taxon>
        <taxon>Falsibacillus</taxon>
    </lineage>
</organism>
<comment type="subcellular location">
    <subcellularLocation>
        <location evidence="1">Cytoplasm</location>
    </subcellularLocation>
</comment>
<dbReference type="InterPro" id="IPR011006">
    <property type="entry name" value="CheY-like_superfamily"/>
</dbReference>
<dbReference type="CDD" id="cd17574">
    <property type="entry name" value="REC_OmpR"/>
    <property type="match status" value="1"/>
</dbReference>
<dbReference type="OrthoDB" id="9790442at2"/>
<accession>A0A3L7JYI8</accession>
<dbReference type="Gene3D" id="6.10.250.690">
    <property type="match status" value="1"/>
</dbReference>
<dbReference type="InterPro" id="IPR001789">
    <property type="entry name" value="Sig_transdc_resp-reg_receiver"/>
</dbReference>
<dbReference type="Pfam" id="PF00072">
    <property type="entry name" value="Response_reg"/>
    <property type="match status" value="1"/>
</dbReference>
<dbReference type="PROSITE" id="PS50110">
    <property type="entry name" value="RESPONSE_REGULATORY"/>
    <property type="match status" value="1"/>
</dbReference>
<keyword evidence="4" id="KW-0805">Transcription regulation</keyword>
<dbReference type="Gene3D" id="3.40.50.2300">
    <property type="match status" value="1"/>
</dbReference>
<dbReference type="Proteomes" id="UP000276770">
    <property type="component" value="Unassembled WGS sequence"/>
</dbReference>
<keyword evidence="12" id="KW-1185">Reference proteome</keyword>
<evidence type="ECO:0000256" key="4">
    <source>
        <dbReference type="ARBA" id="ARBA00023015"/>
    </source>
</evidence>
<keyword evidence="3" id="KW-0902">Two-component regulatory system</keyword>
<evidence type="ECO:0000256" key="6">
    <source>
        <dbReference type="ARBA" id="ARBA00023163"/>
    </source>
</evidence>
<reference evidence="11 12" key="1">
    <citation type="submission" date="2018-10" db="EMBL/GenBank/DDBJ databases">
        <title>Falsibacillus sp. genome draft.</title>
        <authorList>
            <person name="Shi S."/>
        </authorList>
    </citation>
    <scope>NUCLEOTIDE SEQUENCE [LARGE SCALE GENOMIC DNA]</scope>
    <source>
        <strain evidence="11 12">GY 10110</strain>
    </source>
</reference>
<keyword evidence="6" id="KW-0804">Transcription</keyword>
<dbReference type="GO" id="GO:0006355">
    <property type="term" value="P:regulation of DNA-templated transcription"/>
    <property type="evidence" value="ECO:0007669"/>
    <property type="project" value="InterPro"/>
</dbReference>
<keyword evidence="5 8" id="KW-0238">DNA-binding</keyword>
<dbReference type="GO" id="GO:0005829">
    <property type="term" value="C:cytosol"/>
    <property type="evidence" value="ECO:0007669"/>
    <property type="project" value="TreeGrafter"/>
</dbReference>